<evidence type="ECO:0000313" key="4">
    <source>
        <dbReference type="RefSeq" id="XP_031746790.1"/>
    </source>
</evidence>
<reference evidence="2" key="1">
    <citation type="journal article" date="2010" name="Science">
        <title>The genome of the Western clawed frog Xenopus tropicalis.</title>
        <authorList>
            <person name="Hellsten U."/>
            <person name="Harland R.M."/>
            <person name="Gilchrist M.J."/>
            <person name="Hendrix D."/>
            <person name="Jurka J."/>
            <person name="Kapitonov V."/>
            <person name="Ovcharenko I."/>
            <person name="Putnam N.H."/>
            <person name="Shu S."/>
            <person name="Taher L."/>
            <person name="Blitz I.L."/>
            <person name="Blumberg B."/>
            <person name="Dichmann D.S."/>
            <person name="Dubchak I."/>
            <person name="Amaya E."/>
            <person name="Detter J.C."/>
            <person name="Fletcher R."/>
            <person name="Gerhard D.S."/>
            <person name="Goodstein D."/>
            <person name="Graves T."/>
            <person name="Grigoriev I.V."/>
            <person name="Grimwood J."/>
            <person name="Kawashima T."/>
            <person name="Lindquist E."/>
            <person name="Lucas S.M."/>
            <person name="Mead P.E."/>
            <person name="Mitros T."/>
            <person name="Ogino H."/>
            <person name="Ohta Y."/>
            <person name="Poliakov A.V."/>
            <person name="Pollet N."/>
            <person name="Robert J."/>
            <person name="Salamov A."/>
            <person name="Sater A.K."/>
            <person name="Schmutz J."/>
            <person name="Terry A."/>
            <person name="Vize P.D."/>
            <person name="Warren W.C."/>
            <person name="Wells D."/>
            <person name="Wills A."/>
            <person name="Wilson R.K."/>
            <person name="Zimmerman L.B."/>
            <person name="Zorn A.M."/>
            <person name="Grainger R."/>
            <person name="Grammer T."/>
            <person name="Khokha M.K."/>
            <person name="Richardson P.M."/>
            <person name="Rokhsar D.S."/>
        </authorList>
    </citation>
    <scope>NUCLEOTIDE SEQUENCE [LARGE SCALE GENOMIC DNA]</scope>
    <source>
        <strain evidence="2">Nigerian</strain>
    </source>
</reference>
<dbReference type="RefSeq" id="XP_031746790.1">
    <property type="nucleotide sequence ID" value="XM_031890930.1"/>
</dbReference>
<dbReference type="PANTHER" id="PTHR34261">
    <property type="entry name" value="APC REGULATOR OF WNT-SIGNALING PATHWAY-RELATED"/>
    <property type="match status" value="1"/>
</dbReference>
<evidence type="ECO:0000313" key="5">
    <source>
        <dbReference type="RefSeq" id="XP_031746791.1"/>
    </source>
</evidence>
<dbReference type="RefSeq" id="XP_031746791.1">
    <property type="nucleotide sequence ID" value="XM_031890931.1"/>
</dbReference>
<feature type="signal peptide" evidence="1">
    <location>
        <begin position="1"/>
        <end position="19"/>
    </location>
</feature>
<organism evidence="2">
    <name type="scientific">Xenopus tropicalis</name>
    <name type="common">Western clawed frog</name>
    <name type="synonym">Silurana tropicalis</name>
    <dbReference type="NCBI Taxonomy" id="8364"/>
    <lineage>
        <taxon>Eukaryota</taxon>
        <taxon>Metazoa</taxon>
        <taxon>Chordata</taxon>
        <taxon>Craniata</taxon>
        <taxon>Vertebrata</taxon>
        <taxon>Euteleostomi</taxon>
        <taxon>Amphibia</taxon>
        <taxon>Batrachia</taxon>
        <taxon>Anura</taxon>
        <taxon>Pipoidea</taxon>
        <taxon>Pipidae</taxon>
        <taxon>Xenopodinae</taxon>
        <taxon>Xenopus</taxon>
        <taxon>Silurana</taxon>
    </lineage>
</organism>
<evidence type="ECO:0000256" key="1">
    <source>
        <dbReference type="SAM" id="SignalP"/>
    </source>
</evidence>
<sequence length="346" mass="40147">MPHGCFISLLMIYTLPTLPVVLLKQVHITSYGGVCTSPCAQKSYSYYWCEQAGGSNSWWDYCSPEDGYDYKFSRCNSKCQYNNYKYRWCWTGYLKKTWGYCGNTIEEFEEHHTWKNVACKGECDLVGGYFECTDTNGKQDYCSPSTDVTYRGEPCRIDHRCGTYGYTYYWCYTDNSNNWDYCGKIISSCEEHDPLLQGRRLAAQEEEEICRITDSGNRCVTVILAIPVSDNDLRQPSRRQFMEASHLMYRVNENLVFPETAQTIISSDTLRLDLQGTFVIDGVRYYNVQIQINGPRQGSSSIAQIIFPQDLDTTRFSRYIRRALQISMRSAYNRPPVKVMIKTTKW</sequence>
<evidence type="ECO:0000313" key="2">
    <source>
        <dbReference type="Ensembl" id="ENSXETP00000112292"/>
    </source>
</evidence>
<evidence type="ECO:0000313" key="3">
    <source>
        <dbReference type="Proteomes" id="UP000008143"/>
    </source>
</evidence>
<dbReference type="OrthoDB" id="8913316at2759"/>
<dbReference type="GeneTree" id="ENSGT00390000018035"/>
<evidence type="ECO:0000313" key="6">
    <source>
        <dbReference type="Xenbase" id="XB-GENE-29091699"/>
    </source>
</evidence>
<accession>A0A803JW67</accession>
<dbReference type="AGR" id="Xenbase:XB-GENE-29091699"/>
<keyword evidence="1" id="KW-0732">Signal</keyword>
<dbReference type="PANTHER" id="PTHR34261:SF3">
    <property type="match status" value="1"/>
</dbReference>
<reference evidence="4 5" key="3">
    <citation type="submission" date="2025-04" db="UniProtKB">
        <authorList>
            <consortium name="RefSeq"/>
        </authorList>
    </citation>
    <scope>IDENTIFICATION</scope>
    <source>
        <strain evidence="4 5">Nigerian</strain>
        <tissue evidence="4 5">Liver and blood</tissue>
    </source>
</reference>
<name>A0A803JW67_XENTR</name>
<gene>
    <name evidence="2 4 5 6" type="primary">LOC116406590</name>
</gene>
<dbReference type="GeneID" id="116406590"/>
<proteinExistence type="predicted"/>
<dbReference type="Ensembl" id="ENSXETT00000122994">
    <property type="protein sequence ID" value="ENSXETP00000112292"/>
    <property type="gene ID" value="ENSXETG00000047521"/>
</dbReference>
<reference evidence="2" key="2">
    <citation type="submission" date="2021-03" db="UniProtKB">
        <authorList>
            <consortium name="Ensembl"/>
        </authorList>
    </citation>
    <scope>IDENTIFICATION</scope>
</reference>
<dbReference type="Ensembl" id="ENSXETT00000119781">
    <property type="protein sequence ID" value="ENSXETP00000102794"/>
    <property type="gene ID" value="ENSXETG00000047521"/>
</dbReference>
<dbReference type="AlphaFoldDB" id="A0A803JW67"/>
<dbReference type="KEGG" id="xtr:116406590"/>
<dbReference type="Xenbase" id="XB-GENE-29091699">
    <property type="gene designation" value="LOC116406590"/>
</dbReference>
<dbReference type="InterPro" id="IPR053358">
    <property type="entry name" value="Diff-assoc_signaling"/>
</dbReference>
<feature type="chain" id="PRO_5044662997" evidence="1">
    <location>
        <begin position="20"/>
        <end position="346"/>
    </location>
</feature>
<dbReference type="Proteomes" id="UP000008143">
    <property type="component" value="Chromosome 8"/>
</dbReference>
<protein>
    <submittedName>
        <fullName evidence="2">Uncharacterized LOC116406590</fullName>
    </submittedName>
    <submittedName>
        <fullName evidence="4 5">Uncharacterized protein LOC116406590</fullName>
    </submittedName>
</protein>
<keyword evidence="3" id="KW-1185">Reference proteome</keyword>